<dbReference type="EMBL" id="CP003261">
    <property type="protein sequence ID" value="AGK97382.1"/>
    <property type="molecule type" value="Genomic_DNA"/>
</dbReference>
<dbReference type="RefSeq" id="WP_015615683.1">
    <property type="nucleotide sequence ID" value="NC_021182.1"/>
</dbReference>
<evidence type="ECO:0008006" key="3">
    <source>
        <dbReference type="Google" id="ProtNLM"/>
    </source>
</evidence>
<reference evidence="1 2" key="1">
    <citation type="submission" date="2012-01" db="EMBL/GenBank/DDBJ databases">
        <title>Complete sequence of chromosome of Clostridium pasteurianum BC1.</title>
        <authorList>
            <consortium name="US DOE Joint Genome Institute"/>
            <person name="Lucas S."/>
            <person name="Han J."/>
            <person name="Lapidus A."/>
            <person name="Cheng J.-F."/>
            <person name="Goodwin L."/>
            <person name="Pitluck S."/>
            <person name="Peters L."/>
            <person name="Mikhailova N."/>
            <person name="Teshima H."/>
            <person name="Detter J.C."/>
            <person name="Han C."/>
            <person name="Tapia R."/>
            <person name="Land M."/>
            <person name="Hauser L."/>
            <person name="Kyrpides N."/>
            <person name="Ivanova N."/>
            <person name="Pagani I."/>
            <person name="Dunn J."/>
            <person name="Taghavi S."/>
            <person name="Francis A."/>
            <person name="van der Lelie D."/>
            <person name="Woyke T."/>
        </authorList>
    </citation>
    <scope>NUCLEOTIDE SEQUENCE [LARGE SCALE GENOMIC DNA]</scope>
    <source>
        <strain evidence="1 2">BC1</strain>
    </source>
</reference>
<dbReference type="eggNOG" id="ENOG5032YA0">
    <property type="taxonomic scope" value="Bacteria"/>
</dbReference>
<dbReference type="InterPro" id="IPR009414">
    <property type="entry name" value="DUF1064"/>
</dbReference>
<evidence type="ECO:0000313" key="1">
    <source>
        <dbReference type="EMBL" id="AGK97382.1"/>
    </source>
</evidence>
<accession>R4K2P8</accession>
<sequence length="139" mass="16423">MSKYRAEKVTVDGIRFDSKDEARYYQDLKKRKVAGEIINFELQPKYELQPSFKKNGKKYQPIYYVADFLIYHNDGSLEVVDVKGMATPVAIQKRKEFDYHYPELKLSWITRSLKYSEDGWIDVDELKKIRAKNSKRGVS</sequence>
<protein>
    <recommendedName>
        <fullName evidence="3">DUF1064 domain-containing protein</fullName>
    </recommendedName>
</protein>
<keyword evidence="2" id="KW-1185">Reference proteome</keyword>
<evidence type="ECO:0000313" key="2">
    <source>
        <dbReference type="Proteomes" id="UP000013523"/>
    </source>
</evidence>
<organism evidence="1 2">
    <name type="scientific">Clostridium pasteurianum BC1</name>
    <dbReference type="NCBI Taxonomy" id="86416"/>
    <lineage>
        <taxon>Bacteria</taxon>
        <taxon>Bacillati</taxon>
        <taxon>Bacillota</taxon>
        <taxon>Clostridia</taxon>
        <taxon>Eubacteriales</taxon>
        <taxon>Clostridiaceae</taxon>
        <taxon>Clostridium</taxon>
    </lineage>
</organism>
<dbReference type="PATRIC" id="fig|86416.3.peg.2506"/>
<dbReference type="HOGENOM" id="CLU_129139_2_0_9"/>
<gene>
    <name evidence="1" type="ORF">Clopa_2522</name>
</gene>
<name>R4K2P8_CLOPA</name>
<proteinExistence type="predicted"/>
<dbReference type="AlphaFoldDB" id="R4K2P8"/>
<dbReference type="Gene3D" id="3.40.91.30">
    <property type="match status" value="1"/>
</dbReference>
<dbReference type="Proteomes" id="UP000013523">
    <property type="component" value="Chromosome"/>
</dbReference>
<dbReference type="OrthoDB" id="1853564at2"/>
<dbReference type="Pfam" id="PF06356">
    <property type="entry name" value="DUF1064"/>
    <property type="match status" value="1"/>
</dbReference>
<dbReference type="KEGG" id="cpas:Clopa_2522"/>
<dbReference type="STRING" id="86416.Clopa_2522"/>